<dbReference type="Proteomes" id="UP000214646">
    <property type="component" value="Unassembled WGS sequence"/>
</dbReference>
<dbReference type="GO" id="GO:0004553">
    <property type="term" value="F:hydrolase activity, hydrolyzing O-glycosyl compounds"/>
    <property type="evidence" value="ECO:0007669"/>
    <property type="project" value="InterPro"/>
</dbReference>
<evidence type="ECO:0000256" key="3">
    <source>
        <dbReference type="SAM" id="SignalP"/>
    </source>
</evidence>
<protein>
    <recommendedName>
        <fullName evidence="6">Glycoside hydrolase family 5 domain-containing protein</fullName>
    </recommendedName>
</protein>
<dbReference type="InterPro" id="IPR017853">
    <property type="entry name" value="GH"/>
</dbReference>
<gene>
    <name evidence="4" type="ORF">FRUB_09910</name>
</gene>
<dbReference type="SUPFAM" id="SSF51445">
    <property type="entry name" value="(Trans)glycosidases"/>
    <property type="match status" value="1"/>
</dbReference>
<dbReference type="Gene3D" id="3.20.20.80">
    <property type="entry name" value="Glycosidases"/>
    <property type="match status" value="1"/>
</dbReference>
<dbReference type="PROSITE" id="PS51257">
    <property type="entry name" value="PROKAR_LIPOPROTEIN"/>
    <property type="match status" value="1"/>
</dbReference>
<dbReference type="RefSeq" id="WP_088260267.1">
    <property type="nucleotide sequence ID" value="NZ_NIDE01000019.1"/>
</dbReference>
<dbReference type="InterPro" id="IPR018087">
    <property type="entry name" value="Glyco_hydro_5_CS"/>
</dbReference>
<keyword evidence="3" id="KW-0732">Signal</keyword>
<evidence type="ECO:0000256" key="1">
    <source>
        <dbReference type="ARBA" id="ARBA00022801"/>
    </source>
</evidence>
<reference evidence="5" key="1">
    <citation type="submission" date="2017-06" db="EMBL/GenBank/DDBJ databases">
        <title>Genome analysis of Fimbriiglobus ruber SP5, the first member of the order Planctomycetales with confirmed chitinolytic capability.</title>
        <authorList>
            <person name="Ravin N.V."/>
            <person name="Rakitin A.L."/>
            <person name="Ivanova A.A."/>
            <person name="Beletsky A.V."/>
            <person name="Kulichevskaya I.S."/>
            <person name="Mardanov A.V."/>
            <person name="Dedysh S.N."/>
        </authorList>
    </citation>
    <scope>NUCLEOTIDE SEQUENCE [LARGE SCALE GENOMIC DNA]</scope>
    <source>
        <strain evidence="5">SP5</strain>
    </source>
</reference>
<dbReference type="EMBL" id="NIDE01000019">
    <property type="protein sequence ID" value="OWK35068.1"/>
    <property type="molecule type" value="Genomic_DNA"/>
</dbReference>
<evidence type="ECO:0000313" key="5">
    <source>
        <dbReference type="Proteomes" id="UP000214646"/>
    </source>
</evidence>
<comment type="caution">
    <text evidence="4">The sequence shown here is derived from an EMBL/GenBank/DDBJ whole genome shotgun (WGS) entry which is preliminary data.</text>
</comment>
<proteinExistence type="predicted"/>
<dbReference type="OrthoDB" id="154460at2"/>
<feature type="signal peptide" evidence="3">
    <location>
        <begin position="1"/>
        <end position="24"/>
    </location>
</feature>
<dbReference type="GO" id="GO:0005975">
    <property type="term" value="P:carbohydrate metabolic process"/>
    <property type="evidence" value="ECO:0007669"/>
    <property type="project" value="InterPro"/>
</dbReference>
<accession>A0A225D949</accession>
<organism evidence="4 5">
    <name type="scientific">Fimbriiglobus ruber</name>
    <dbReference type="NCBI Taxonomy" id="1908690"/>
    <lineage>
        <taxon>Bacteria</taxon>
        <taxon>Pseudomonadati</taxon>
        <taxon>Planctomycetota</taxon>
        <taxon>Planctomycetia</taxon>
        <taxon>Gemmatales</taxon>
        <taxon>Gemmataceae</taxon>
        <taxon>Fimbriiglobus</taxon>
    </lineage>
</organism>
<keyword evidence="5" id="KW-1185">Reference proteome</keyword>
<name>A0A225D949_9BACT</name>
<dbReference type="AlphaFoldDB" id="A0A225D949"/>
<feature type="chain" id="PRO_5012194972" description="Glycoside hydrolase family 5 domain-containing protein" evidence="3">
    <location>
        <begin position="25"/>
        <end position="475"/>
    </location>
</feature>
<evidence type="ECO:0000313" key="4">
    <source>
        <dbReference type="EMBL" id="OWK35068.1"/>
    </source>
</evidence>
<evidence type="ECO:0000256" key="2">
    <source>
        <dbReference type="ARBA" id="ARBA00023295"/>
    </source>
</evidence>
<keyword evidence="1" id="KW-0378">Hydrolase</keyword>
<sequence length="475" mass="52682">MRTLTRIGLGLIALVTACDPTAFAVDPPAPISLHPDNPRYFLFRGQPTVLVTSAEHYGSVLNTDFNYTKYLDELHVHRLNMTRIFSGVYVEDSKSFGITRNTLAPLEGKYACPWARSDTTGYAGGGKKFDLTKWDLAYFARLKDFLAKAGERGIVVELTLFCPFYDDSMWRLSPMNAANNVNGVGAVHREAVYDREKNGGLQAPHEALVRKLVTELRDFDNLYFEICNEPYFGGVTEDWQRRVADVIVEAEKPLARKHLVSQNIANGSQKIANPHPAVSIFNFHYATPPNTIGMNAELKKAFGDDETGFKGTGDAHYRMEGWEFLLAGGGVYNNLDYSFVAGHEDGSFQYPPKTPGGGNRAFRGQMAVLKDFLTGFDFVKMSPNNKVILSALPPKGHARVLAESGKQYAVYLHGGPEVTLVLDLPPGRYQAEWVDPLTGRVLKTDAVSATGPTTDLKSPKYDPDIALRMRREKTD</sequence>
<dbReference type="PROSITE" id="PS00659">
    <property type="entry name" value="GLYCOSYL_HYDROL_F5"/>
    <property type="match status" value="1"/>
</dbReference>
<keyword evidence="2" id="KW-0326">Glycosidase</keyword>
<evidence type="ECO:0008006" key="6">
    <source>
        <dbReference type="Google" id="ProtNLM"/>
    </source>
</evidence>